<reference evidence="2 3" key="1">
    <citation type="submission" date="2023-08" db="EMBL/GenBank/DDBJ databases">
        <title>A Necator americanus chromosomal reference genome.</title>
        <authorList>
            <person name="Ilik V."/>
            <person name="Petrzelkova K.J."/>
            <person name="Pardy F."/>
            <person name="Fuh T."/>
            <person name="Niatou-Singa F.S."/>
            <person name="Gouil Q."/>
            <person name="Baker L."/>
            <person name="Ritchie M.E."/>
            <person name="Jex A.R."/>
            <person name="Gazzola D."/>
            <person name="Li H."/>
            <person name="Toshio Fujiwara R."/>
            <person name="Zhan B."/>
            <person name="Aroian R.V."/>
            <person name="Pafco B."/>
            <person name="Schwarz E.M."/>
        </authorList>
    </citation>
    <scope>NUCLEOTIDE SEQUENCE [LARGE SCALE GENOMIC DNA]</scope>
    <source>
        <strain evidence="2 3">Aroian</strain>
        <tissue evidence="2">Whole animal</tissue>
    </source>
</reference>
<proteinExistence type="predicted"/>
<comment type="caution">
    <text evidence="2">The sequence shown here is derived from an EMBL/GenBank/DDBJ whole genome shotgun (WGS) entry which is preliminary data.</text>
</comment>
<feature type="compositionally biased region" description="Polar residues" evidence="1">
    <location>
        <begin position="87"/>
        <end position="100"/>
    </location>
</feature>
<accession>A0ABR1CJN9</accession>
<organism evidence="2 3">
    <name type="scientific">Necator americanus</name>
    <name type="common">Human hookworm</name>
    <dbReference type="NCBI Taxonomy" id="51031"/>
    <lineage>
        <taxon>Eukaryota</taxon>
        <taxon>Metazoa</taxon>
        <taxon>Ecdysozoa</taxon>
        <taxon>Nematoda</taxon>
        <taxon>Chromadorea</taxon>
        <taxon>Rhabditida</taxon>
        <taxon>Rhabditina</taxon>
        <taxon>Rhabditomorpha</taxon>
        <taxon>Strongyloidea</taxon>
        <taxon>Ancylostomatidae</taxon>
        <taxon>Bunostominae</taxon>
        <taxon>Necator</taxon>
    </lineage>
</organism>
<keyword evidence="3" id="KW-1185">Reference proteome</keyword>
<dbReference type="EMBL" id="JAVFWL010000002">
    <property type="protein sequence ID" value="KAK6738617.1"/>
    <property type="molecule type" value="Genomic_DNA"/>
</dbReference>
<dbReference type="Proteomes" id="UP001303046">
    <property type="component" value="Unassembled WGS sequence"/>
</dbReference>
<sequence length="100" mass="11202">MAKNIDSLNNSTESDVCGEKMWQHQLDYLAVYAQHQATKKKKSKLSIGPGEVLPRRSCLLQGHTGDFNAKVDPRRTPEELHIGTHGLQWNDQGERLSSSS</sequence>
<evidence type="ECO:0000313" key="2">
    <source>
        <dbReference type="EMBL" id="KAK6738617.1"/>
    </source>
</evidence>
<evidence type="ECO:0000256" key="1">
    <source>
        <dbReference type="SAM" id="MobiDB-lite"/>
    </source>
</evidence>
<feature type="region of interest" description="Disordered" evidence="1">
    <location>
        <begin position="80"/>
        <end position="100"/>
    </location>
</feature>
<evidence type="ECO:0000313" key="3">
    <source>
        <dbReference type="Proteomes" id="UP001303046"/>
    </source>
</evidence>
<protein>
    <submittedName>
        <fullName evidence="2">Uncharacterized protein</fullName>
    </submittedName>
</protein>
<name>A0ABR1CJN9_NECAM</name>
<gene>
    <name evidence="2" type="primary">Necator_chrII.g8415</name>
    <name evidence="2" type="ORF">RB195_020621</name>
</gene>